<evidence type="ECO:0000256" key="1">
    <source>
        <dbReference type="ARBA" id="ARBA00008209"/>
    </source>
</evidence>
<feature type="compositionally biased region" description="Low complexity" evidence="2">
    <location>
        <begin position="210"/>
        <end position="233"/>
    </location>
</feature>
<dbReference type="Proteomes" id="UP001209540">
    <property type="component" value="Unassembled WGS sequence"/>
</dbReference>
<feature type="compositionally biased region" description="Basic and acidic residues" evidence="2">
    <location>
        <begin position="195"/>
        <end position="209"/>
    </location>
</feature>
<dbReference type="GO" id="GO:0005737">
    <property type="term" value="C:cytoplasm"/>
    <property type="evidence" value="ECO:0007669"/>
    <property type="project" value="TreeGrafter"/>
</dbReference>
<dbReference type="PANTHER" id="PTHR10300:SF14">
    <property type="entry name" value="PROTEIN SARAH"/>
    <property type="match status" value="1"/>
</dbReference>
<dbReference type="InterPro" id="IPR006931">
    <property type="entry name" value="Calcipressin"/>
</dbReference>
<dbReference type="GO" id="GO:0019722">
    <property type="term" value="P:calcium-mediated signaling"/>
    <property type="evidence" value="ECO:0007669"/>
    <property type="project" value="InterPro"/>
</dbReference>
<evidence type="ECO:0000313" key="4">
    <source>
        <dbReference type="Proteomes" id="UP001209540"/>
    </source>
</evidence>
<sequence>MQSNSIATNTLLMPNIPSSFFNYPTALEHVRAKFDDFGILYAFVAMKGFGRLMIIYEETICAIKARDILDKTILSWEEHSVTDGAGIAVTNVSVGEERPNDDRLWVEIRLYYGQHNPINPDPTQFQLQVPQSDKNFLISPPGSPCDDWKQTMESPPNTAVLASDMTHAVAEMSDDDDDLENFRLESPMPSDEEEGGNKDEDVGSSDNRKSPSITPSSLSPTDSRRSSSTTGRRPILKIVNSKGDHPESEHVPVITVQDWDGDIVPGSPKDKSRRRRPHEFPKAKVLPTARPPVRT</sequence>
<name>A0AAD5KCR7_9FUNG</name>
<evidence type="ECO:0000256" key="2">
    <source>
        <dbReference type="SAM" id="MobiDB-lite"/>
    </source>
</evidence>
<comment type="similarity">
    <text evidence="1">Belongs to the RCAN family.</text>
</comment>
<feature type="region of interest" description="Disordered" evidence="2">
    <location>
        <begin position="172"/>
        <end position="295"/>
    </location>
</feature>
<dbReference type="EMBL" id="JAIXMP010000009">
    <property type="protein sequence ID" value="KAI9267960.1"/>
    <property type="molecule type" value="Genomic_DNA"/>
</dbReference>
<comment type="caution">
    <text evidence="3">The sequence shown here is derived from an EMBL/GenBank/DDBJ whole genome shotgun (WGS) entry which is preliminary data.</text>
</comment>
<dbReference type="PANTHER" id="PTHR10300">
    <property type="entry name" value="CALCIPRESSIN"/>
    <property type="match status" value="1"/>
</dbReference>
<dbReference type="GO" id="GO:0003676">
    <property type="term" value="F:nucleic acid binding"/>
    <property type="evidence" value="ECO:0007669"/>
    <property type="project" value="InterPro"/>
</dbReference>
<reference evidence="3" key="1">
    <citation type="journal article" date="2022" name="IScience">
        <title>Evolution of zygomycete secretomes and the origins of terrestrial fungal ecologies.</title>
        <authorList>
            <person name="Chang Y."/>
            <person name="Wang Y."/>
            <person name="Mondo S."/>
            <person name="Ahrendt S."/>
            <person name="Andreopoulos W."/>
            <person name="Barry K."/>
            <person name="Beard J."/>
            <person name="Benny G.L."/>
            <person name="Blankenship S."/>
            <person name="Bonito G."/>
            <person name="Cuomo C."/>
            <person name="Desiro A."/>
            <person name="Gervers K.A."/>
            <person name="Hundley H."/>
            <person name="Kuo A."/>
            <person name="LaButti K."/>
            <person name="Lang B.F."/>
            <person name="Lipzen A."/>
            <person name="O'Donnell K."/>
            <person name="Pangilinan J."/>
            <person name="Reynolds N."/>
            <person name="Sandor L."/>
            <person name="Smith M.E."/>
            <person name="Tsang A."/>
            <person name="Grigoriev I.V."/>
            <person name="Stajich J.E."/>
            <person name="Spatafora J.W."/>
        </authorList>
    </citation>
    <scope>NUCLEOTIDE SEQUENCE</scope>
    <source>
        <strain evidence="3">RSA 2281</strain>
    </source>
</reference>
<dbReference type="GO" id="GO:0005634">
    <property type="term" value="C:nucleus"/>
    <property type="evidence" value="ECO:0007669"/>
    <property type="project" value="TreeGrafter"/>
</dbReference>
<accession>A0AAD5KCR7</accession>
<gene>
    <name evidence="3" type="ORF">BDA99DRAFT_352134</name>
</gene>
<keyword evidence="4" id="KW-1185">Reference proteome</keyword>
<dbReference type="InterPro" id="IPR012677">
    <property type="entry name" value="Nucleotide-bd_a/b_plait_sf"/>
</dbReference>
<dbReference type="GO" id="GO:0008597">
    <property type="term" value="F:calcium-dependent protein serine/threonine phosphatase regulator activity"/>
    <property type="evidence" value="ECO:0007669"/>
    <property type="project" value="TreeGrafter"/>
</dbReference>
<evidence type="ECO:0000313" key="3">
    <source>
        <dbReference type="EMBL" id="KAI9267960.1"/>
    </source>
</evidence>
<dbReference type="Gene3D" id="3.30.70.330">
    <property type="match status" value="1"/>
</dbReference>
<reference evidence="3" key="2">
    <citation type="submission" date="2023-02" db="EMBL/GenBank/DDBJ databases">
        <authorList>
            <consortium name="DOE Joint Genome Institute"/>
            <person name="Mondo S.J."/>
            <person name="Chang Y."/>
            <person name="Wang Y."/>
            <person name="Ahrendt S."/>
            <person name="Andreopoulos W."/>
            <person name="Barry K."/>
            <person name="Beard J."/>
            <person name="Benny G.L."/>
            <person name="Blankenship S."/>
            <person name="Bonito G."/>
            <person name="Cuomo C."/>
            <person name="Desiro A."/>
            <person name="Gervers K.A."/>
            <person name="Hundley H."/>
            <person name="Kuo A."/>
            <person name="LaButti K."/>
            <person name="Lang B.F."/>
            <person name="Lipzen A."/>
            <person name="O'Donnell K."/>
            <person name="Pangilinan J."/>
            <person name="Reynolds N."/>
            <person name="Sandor L."/>
            <person name="Smith M.W."/>
            <person name="Tsang A."/>
            <person name="Grigoriev I.V."/>
            <person name="Stajich J.E."/>
            <person name="Spatafora J.W."/>
        </authorList>
    </citation>
    <scope>NUCLEOTIDE SEQUENCE</scope>
    <source>
        <strain evidence="3">RSA 2281</strain>
    </source>
</reference>
<dbReference type="AlphaFoldDB" id="A0AAD5KCR7"/>
<protein>
    <submittedName>
        <fullName evidence="3">Calcipressin</fullName>
    </submittedName>
</protein>
<dbReference type="InterPro" id="IPR035979">
    <property type="entry name" value="RBD_domain_sf"/>
</dbReference>
<organism evidence="3 4">
    <name type="scientific">Phascolomyces articulosus</name>
    <dbReference type="NCBI Taxonomy" id="60185"/>
    <lineage>
        <taxon>Eukaryota</taxon>
        <taxon>Fungi</taxon>
        <taxon>Fungi incertae sedis</taxon>
        <taxon>Mucoromycota</taxon>
        <taxon>Mucoromycotina</taxon>
        <taxon>Mucoromycetes</taxon>
        <taxon>Mucorales</taxon>
        <taxon>Lichtheimiaceae</taxon>
        <taxon>Phascolomyces</taxon>
    </lineage>
</organism>
<dbReference type="SUPFAM" id="SSF54928">
    <property type="entry name" value="RNA-binding domain, RBD"/>
    <property type="match status" value="1"/>
</dbReference>
<dbReference type="Pfam" id="PF04847">
    <property type="entry name" value="Calcipressin"/>
    <property type="match status" value="1"/>
</dbReference>
<proteinExistence type="inferred from homology"/>